<comment type="caution">
    <text evidence="2">The sequence shown here is derived from an EMBL/GenBank/DDBJ whole genome shotgun (WGS) entry which is preliminary data.</text>
</comment>
<dbReference type="InterPro" id="IPR010634">
    <property type="entry name" value="DUF1223"/>
</dbReference>
<dbReference type="SUPFAM" id="SSF52833">
    <property type="entry name" value="Thioredoxin-like"/>
    <property type="match status" value="1"/>
</dbReference>
<dbReference type="RefSeq" id="WP_265965519.1">
    <property type="nucleotide sequence ID" value="NZ_JAPEVI010000003.1"/>
</dbReference>
<dbReference type="Pfam" id="PF06764">
    <property type="entry name" value="DUF1223"/>
    <property type="match status" value="1"/>
</dbReference>
<name>A0ABT3R7F7_9HYPH</name>
<proteinExistence type="predicted"/>
<dbReference type="InterPro" id="IPR036249">
    <property type="entry name" value="Thioredoxin-like_sf"/>
</dbReference>
<dbReference type="EMBL" id="JAPEVI010000003">
    <property type="protein sequence ID" value="MCX2725035.1"/>
    <property type="molecule type" value="Genomic_DNA"/>
</dbReference>
<dbReference type="PANTHER" id="PTHR36057">
    <property type="match status" value="1"/>
</dbReference>
<organism evidence="2 3">
    <name type="scientific">Roseibium salinum</name>
    <dbReference type="NCBI Taxonomy" id="1604349"/>
    <lineage>
        <taxon>Bacteria</taxon>
        <taxon>Pseudomonadati</taxon>
        <taxon>Pseudomonadota</taxon>
        <taxon>Alphaproteobacteria</taxon>
        <taxon>Hyphomicrobiales</taxon>
        <taxon>Stappiaceae</taxon>
        <taxon>Roseibium</taxon>
    </lineage>
</organism>
<evidence type="ECO:0000313" key="2">
    <source>
        <dbReference type="EMBL" id="MCX2725035.1"/>
    </source>
</evidence>
<evidence type="ECO:0000313" key="3">
    <source>
        <dbReference type="Proteomes" id="UP001300261"/>
    </source>
</evidence>
<protein>
    <submittedName>
        <fullName evidence="2">DUF1223 domain-containing protein</fullName>
    </submittedName>
</protein>
<dbReference type="Proteomes" id="UP001300261">
    <property type="component" value="Unassembled WGS sequence"/>
</dbReference>
<dbReference type="PANTHER" id="PTHR36057:SF1">
    <property type="entry name" value="LIPOPROTEIN LIPID ATTACHMENT SITE-LIKE PROTEIN, PUTATIVE (DUF1223)-RELATED"/>
    <property type="match status" value="1"/>
</dbReference>
<reference evidence="2 3" key="1">
    <citation type="journal article" date="2016" name="Int. J. Syst. Evol. Microbiol.">
        <title>Labrenzia salina sp. nov., isolated from the rhizosphere of the halophyte Arthrocnemum macrostachyum.</title>
        <authorList>
            <person name="Camacho M."/>
            <person name="Redondo-Gomez S."/>
            <person name="Rodriguez-Llorente I."/>
            <person name="Rohde M."/>
            <person name="Sproer C."/>
            <person name="Schumann P."/>
            <person name="Klenk H.P."/>
            <person name="Montero-Calasanz M.D.C."/>
        </authorList>
    </citation>
    <scope>NUCLEOTIDE SEQUENCE [LARGE SCALE GENOMIC DNA]</scope>
    <source>
        <strain evidence="2 3">DSM 29163</strain>
    </source>
</reference>
<keyword evidence="3" id="KW-1185">Reference proteome</keyword>
<keyword evidence="1" id="KW-0732">Signal</keyword>
<feature type="chain" id="PRO_5045053140" evidence="1">
    <location>
        <begin position="39"/>
        <end position="261"/>
    </location>
</feature>
<sequence length="261" mass="28379">MVGEHSRSAAGTGNRAFRKNLIVFAAMAAMMIPGASRAAEPQKVVELFTSQGCSSCPPADRLAERLVEEDNGVLTLVMPVDYWDYLGWRDTLASPAHSQRQRAYSARRGDRSVYTPQMVINGDEHVVGSRENEVRAALGRSDPFTATVDLNISDMVVEATVDGSLPKGARMATVYFLRIKDRATVNIGRGENAGRKITYVNVVRDLQPIGMWSGGPETFRMPKSKLMLKGDVTCAVLIQVEDRDGPGAIVGAAVLHRRGGF</sequence>
<accession>A0ABT3R7F7</accession>
<feature type="signal peptide" evidence="1">
    <location>
        <begin position="1"/>
        <end position="38"/>
    </location>
</feature>
<evidence type="ECO:0000256" key="1">
    <source>
        <dbReference type="SAM" id="SignalP"/>
    </source>
</evidence>
<gene>
    <name evidence="2" type="ORF">ON753_22120</name>
</gene>